<feature type="transmembrane region" description="Helical" evidence="5">
    <location>
        <begin position="6"/>
        <end position="24"/>
    </location>
</feature>
<feature type="transmembrane region" description="Helical" evidence="5">
    <location>
        <begin position="245"/>
        <end position="272"/>
    </location>
</feature>
<feature type="domain" description="Sodium/calcium exchanger membrane region" evidence="6">
    <location>
        <begin position="184"/>
        <end position="321"/>
    </location>
</feature>
<dbReference type="AlphaFoldDB" id="A0A0G0AYM1"/>
<feature type="transmembrane region" description="Helical" evidence="5">
    <location>
        <begin position="36"/>
        <end position="63"/>
    </location>
</feature>
<dbReference type="GO" id="GO:0005262">
    <property type="term" value="F:calcium channel activity"/>
    <property type="evidence" value="ECO:0007669"/>
    <property type="project" value="TreeGrafter"/>
</dbReference>
<keyword evidence="2 5" id="KW-0812">Transmembrane</keyword>
<evidence type="ECO:0000256" key="1">
    <source>
        <dbReference type="ARBA" id="ARBA00004141"/>
    </source>
</evidence>
<dbReference type="GO" id="GO:0006874">
    <property type="term" value="P:intracellular calcium ion homeostasis"/>
    <property type="evidence" value="ECO:0007669"/>
    <property type="project" value="TreeGrafter"/>
</dbReference>
<keyword evidence="4 5" id="KW-0472">Membrane</keyword>
<dbReference type="InterPro" id="IPR004481">
    <property type="entry name" value="K/Na/Ca-exchanger"/>
</dbReference>
<dbReference type="InterPro" id="IPR004837">
    <property type="entry name" value="NaCa_Exmemb"/>
</dbReference>
<dbReference type="Pfam" id="PF01699">
    <property type="entry name" value="Na_Ca_ex"/>
    <property type="match status" value="2"/>
</dbReference>
<comment type="subcellular location">
    <subcellularLocation>
        <location evidence="1">Membrane</location>
        <topology evidence="1">Multi-pass membrane protein</topology>
    </subcellularLocation>
</comment>
<evidence type="ECO:0000313" key="7">
    <source>
        <dbReference type="EMBL" id="KKP31620.1"/>
    </source>
</evidence>
<evidence type="ECO:0000256" key="4">
    <source>
        <dbReference type="ARBA" id="ARBA00023136"/>
    </source>
</evidence>
<feature type="transmembrane region" description="Helical" evidence="5">
    <location>
        <begin position="106"/>
        <end position="122"/>
    </location>
</feature>
<evidence type="ECO:0000256" key="5">
    <source>
        <dbReference type="SAM" id="Phobius"/>
    </source>
</evidence>
<feature type="transmembrane region" description="Helical" evidence="5">
    <location>
        <begin position="278"/>
        <end position="296"/>
    </location>
</feature>
<reference evidence="7 8" key="1">
    <citation type="journal article" date="2015" name="Nature">
        <title>rRNA introns, odd ribosomes, and small enigmatic genomes across a large radiation of phyla.</title>
        <authorList>
            <person name="Brown C.T."/>
            <person name="Hug L.A."/>
            <person name="Thomas B.C."/>
            <person name="Sharon I."/>
            <person name="Castelle C.J."/>
            <person name="Singh A."/>
            <person name="Wilkins M.J."/>
            <person name="Williams K.H."/>
            <person name="Banfield J.F."/>
        </authorList>
    </citation>
    <scope>NUCLEOTIDE SEQUENCE [LARGE SCALE GENOMIC DNA]</scope>
</reference>
<evidence type="ECO:0000259" key="6">
    <source>
        <dbReference type="Pfam" id="PF01699"/>
    </source>
</evidence>
<keyword evidence="3 5" id="KW-1133">Transmembrane helix</keyword>
<feature type="transmembrane region" description="Helical" evidence="5">
    <location>
        <begin position="205"/>
        <end position="224"/>
    </location>
</feature>
<dbReference type="Gene3D" id="1.20.1420.30">
    <property type="entry name" value="NCX, central ion-binding region"/>
    <property type="match status" value="1"/>
</dbReference>
<dbReference type="PANTHER" id="PTHR10846">
    <property type="entry name" value="SODIUM/POTASSIUM/CALCIUM EXCHANGER"/>
    <property type="match status" value="1"/>
</dbReference>
<dbReference type="NCBIfam" id="TIGR00367">
    <property type="entry name" value="calcium/sodium antiporter"/>
    <property type="match status" value="1"/>
</dbReference>
<dbReference type="InterPro" id="IPR044880">
    <property type="entry name" value="NCX_ion-bd_dom_sf"/>
</dbReference>
<name>A0A0G0AYM1_9BACT</name>
<gene>
    <name evidence="7" type="ORF">UR21_C0007G0037</name>
</gene>
<dbReference type="Proteomes" id="UP000034803">
    <property type="component" value="Unassembled WGS sequence"/>
</dbReference>
<feature type="domain" description="Sodium/calcium exchanger membrane region" evidence="6">
    <location>
        <begin position="5"/>
        <end position="146"/>
    </location>
</feature>
<comment type="caution">
    <text evidence="7">The sequence shown here is derived from an EMBL/GenBank/DDBJ whole genome shotgun (WGS) entry which is preliminary data.</text>
</comment>
<evidence type="ECO:0000313" key="8">
    <source>
        <dbReference type="Proteomes" id="UP000034803"/>
    </source>
</evidence>
<evidence type="ECO:0000256" key="2">
    <source>
        <dbReference type="ARBA" id="ARBA00022692"/>
    </source>
</evidence>
<dbReference type="GO" id="GO:0005886">
    <property type="term" value="C:plasma membrane"/>
    <property type="evidence" value="ECO:0007669"/>
    <property type="project" value="TreeGrafter"/>
</dbReference>
<feature type="transmembrane region" description="Helical" evidence="5">
    <location>
        <begin position="69"/>
        <end position="94"/>
    </location>
</feature>
<protein>
    <submittedName>
        <fullName evidence="7">Na+/Ca+ antiporter, CaCA family</fullName>
    </submittedName>
</protein>
<dbReference type="EMBL" id="LBOI01000007">
    <property type="protein sequence ID" value="KKP31620.1"/>
    <property type="molecule type" value="Genomic_DNA"/>
</dbReference>
<evidence type="ECO:0000256" key="3">
    <source>
        <dbReference type="ARBA" id="ARBA00022989"/>
    </source>
</evidence>
<feature type="transmembrane region" description="Helical" evidence="5">
    <location>
        <begin position="305"/>
        <end position="323"/>
    </location>
</feature>
<dbReference type="PANTHER" id="PTHR10846:SF8">
    <property type="entry name" value="INNER MEMBRANE PROTEIN YRBG"/>
    <property type="match status" value="1"/>
</dbReference>
<dbReference type="GO" id="GO:0008273">
    <property type="term" value="F:calcium, potassium:sodium antiporter activity"/>
    <property type="evidence" value="ECO:0007669"/>
    <property type="project" value="TreeGrafter"/>
</dbReference>
<proteinExistence type="predicted"/>
<sequence length="324" mass="35617">MLIWQVLILIFFSFVLIKSAEWIIVSLRRIAKKSKVGVFAISAIILAVGTSLPELFVGITSAIEGIPNISLGVVLGSNIANTALITGLVALILGKINVHGDYLKRDVFMALVAGLLPLALMADGILGRVDGLVLLFVYASYTASFFKDKFAEITNEHSQESFFYKFLRQMNHIDFDITKEYGKLFISLALMLFSSQQIIGASEKLAVSIGIPIFVVGLIILAIGTSLPELVFSLRSVKGGEPKMFFGNLLGSTIANSTLIVGLTAVISPITITSFADYRNAIVAFVIIFTSFWLFIRSKHRLDRFEGLILVVMYLIFVVIEFLF</sequence>
<organism evidence="7 8">
    <name type="scientific">Candidatus Woesebacteria bacterium GW2011_GWC2_31_9</name>
    <dbReference type="NCBI Taxonomy" id="1618586"/>
    <lineage>
        <taxon>Bacteria</taxon>
        <taxon>Candidatus Woeseibacteriota</taxon>
    </lineage>
</organism>
<accession>A0A0G0AYM1</accession>